<dbReference type="Proteomes" id="UP001500460">
    <property type="component" value="Unassembled WGS sequence"/>
</dbReference>
<comment type="caution">
    <text evidence="1">The sequence shown here is derived from an EMBL/GenBank/DDBJ whole genome shotgun (WGS) entry which is preliminary data.</text>
</comment>
<proteinExistence type="predicted"/>
<evidence type="ECO:0000313" key="2">
    <source>
        <dbReference type="Proteomes" id="UP001500460"/>
    </source>
</evidence>
<name>A0ABP5WXF2_9ACTN</name>
<dbReference type="EMBL" id="BAAATK010000018">
    <property type="protein sequence ID" value="GAA2439354.1"/>
    <property type="molecule type" value="Genomic_DNA"/>
</dbReference>
<organism evidence="1 2">
    <name type="scientific">Streptomyces glaucus</name>
    <dbReference type="NCBI Taxonomy" id="284029"/>
    <lineage>
        <taxon>Bacteria</taxon>
        <taxon>Bacillati</taxon>
        <taxon>Actinomycetota</taxon>
        <taxon>Actinomycetes</taxon>
        <taxon>Kitasatosporales</taxon>
        <taxon>Streptomycetaceae</taxon>
        <taxon>Streptomyces</taxon>
    </lineage>
</organism>
<gene>
    <name evidence="1" type="ORF">GCM10010421_32010</name>
</gene>
<keyword evidence="2" id="KW-1185">Reference proteome</keyword>
<accession>A0ABP5WXF2</accession>
<reference evidence="2" key="1">
    <citation type="journal article" date="2019" name="Int. J. Syst. Evol. Microbiol.">
        <title>The Global Catalogue of Microorganisms (GCM) 10K type strain sequencing project: providing services to taxonomists for standard genome sequencing and annotation.</title>
        <authorList>
            <consortium name="The Broad Institute Genomics Platform"/>
            <consortium name="The Broad Institute Genome Sequencing Center for Infectious Disease"/>
            <person name="Wu L."/>
            <person name="Ma J."/>
        </authorList>
    </citation>
    <scope>NUCLEOTIDE SEQUENCE [LARGE SCALE GENOMIC DNA]</scope>
    <source>
        <strain evidence="2">JCM 6922</strain>
    </source>
</reference>
<protein>
    <submittedName>
        <fullName evidence="1">Uncharacterized protein</fullName>
    </submittedName>
</protein>
<sequence>MASTTSIKAYEDNAGGVYLTRGEGGTVWFCGPVTADREGQFADDAQAWHEGDWEPGEANGQSPAADVSDLAHIATWTPENGVQIERKPVGDVVAGAGGQAYLGIDED</sequence>
<dbReference type="RefSeq" id="WP_344603831.1">
    <property type="nucleotide sequence ID" value="NZ_BAAATK010000018.1"/>
</dbReference>
<evidence type="ECO:0000313" key="1">
    <source>
        <dbReference type="EMBL" id="GAA2439354.1"/>
    </source>
</evidence>